<keyword evidence="2" id="KW-1185">Reference proteome</keyword>
<evidence type="ECO:0000313" key="1">
    <source>
        <dbReference type="EMBL" id="MFI9101118.1"/>
    </source>
</evidence>
<dbReference type="Proteomes" id="UP001614394">
    <property type="component" value="Unassembled WGS sequence"/>
</dbReference>
<dbReference type="EMBL" id="JBITYG010000003">
    <property type="protein sequence ID" value="MFI9101118.1"/>
    <property type="molecule type" value="Genomic_DNA"/>
</dbReference>
<organism evidence="1 2">
    <name type="scientific">Streptomyces fildesensis</name>
    <dbReference type="NCBI Taxonomy" id="375757"/>
    <lineage>
        <taxon>Bacteria</taxon>
        <taxon>Bacillati</taxon>
        <taxon>Actinomycetota</taxon>
        <taxon>Actinomycetes</taxon>
        <taxon>Kitasatosporales</taxon>
        <taxon>Streptomycetaceae</taxon>
        <taxon>Streptomyces</taxon>
    </lineage>
</organism>
<proteinExistence type="predicted"/>
<dbReference type="RefSeq" id="WP_399647236.1">
    <property type="nucleotide sequence ID" value="NZ_JBITYG010000003.1"/>
</dbReference>
<sequence>MANQSPISKDGLNLVYWPNIAVGLKSDSCKPQVIYKPTQVRPGFTGQYSITETVKVGDQCQATFTVDRTLKWRVYDRNTNTGEWTLAEANPAQAAGERLLMSARRGSNDSVLLIEAKGFPRGDIVGQAIGSDGSILNHLPPSVTTFFTQQP</sequence>
<evidence type="ECO:0000313" key="2">
    <source>
        <dbReference type="Proteomes" id="UP001614394"/>
    </source>
</evidence>
<reference evidence="1 2" key="1">
    <citation type="submission" date="2024-10" db="EMBL/GenBank/DDBJ databases">
        <title>The Natural Products Discovery Center: Release of the First 8490 Sequenced Strains for Exploring Actinobacteria Biosynthetic Diversity.</title>
        <authorList>
            <person name="Kalkreuter E."/>
            <person name="Kautsar S.A."/>
            <person name="Yang D."/>
            <person name="Bader C.D."/>
            <person name="Teijaro C.N."/>
            <person name="Fluegel L."/>
            <person name="Davis C.M."/>
            <person name="Simpson J.R."/>
            <person name="Lauterbach L."/>
            <person name="Steele A.D."/>
            <person name="Gui C."/>
            <person name="Meng S."/>
            <person name="Li G."/>
            <person name="Viehrig K."/>
            <person name="Ye F."/>
            <person name="Su P."/>
            <person name="Kiefer A.F."/>
            <person name="Nichols A."/>
            <person name="Cepeda A.J."/>
            <person name="Yan W."/>
            <person name="Fan B."/>
            <person name="Jiang Y."/>
            <person name="Adhikari A."/>
            <person name="Zheng C.-J."/>
            <person name="Schuster L."/>
            <person name="Cowan T.M."/>
            <person name="Smanski M.J."/>
            <person name="Chevrette M.G."/>
            <person name="De Carvalho L.P.S."/>
            <person name="Shen B."/>
        </authorList>
    </citation>
    <scope>NUCLEOTIDE SEQUENCE [LARGE SCALE GENOMIC DNA]</scope>
    <source>
        <strain evidence="1 2">NPDC053399</strain>
    </source>
</reference>
<gene>
    <name evidence="1" type="ORF">ACIGXA_11390</name>
</gene>
<protein>
    <submittedName>
        <fullName evidence="1">Uncharacterized protein</fullName>
    </submittedName>
</protein>
<name>A0ABW8C4T8_9ACTN</name>
<accession>A0ABW8C4T8</accession>
<comment type="caution">
    <text evidence="1">The sequence shown here is derived from an EMBL/GenBank/DDBJ whole genome shotgun (WGS) entry which is preliminary data.</text>
</comment>